<dbReference type="Pfam" id="PF00895">
    <property type="entry name" value="ATP-synt_8"/>
    <property type="match status" value="1"/>
</dbReference>
<evidence type="ECO:0000256" key="3">
    <source>
        <dbReference type="ARBA" id="ARBA00022448"/>
    </source>
</evidence>
<accession>A0A343XBJ3</accession>
<evidence type="ECO:0000256" key="6">
    <source>
        <dbReference type="ARBA" id="ARBA00022781"/>
    </source>
</evidence>
<keyword evidence="6 13" id="KW-0375">Hydrogen ion transport</keyword>
<protein>
    <recommendedName>
        <fullName evidence="13">ATP synthase complex subunit 8</fullName>
    </recommendedName>
</protein>
<proteinExistence type="inferred from homology"/>
<evidence type="ECO:0000256" key="4">
    <source>
        <dbReference type="ARBA" id="ARBA00022547"/>
    </source>
</evidence>
<keyword evidence="3 13" id="KW-0813">Transport</keyword>
<comment type="similarity">
    <text evidence="2 13">Belongs to the ATPase protein 8 family.</text>
</comment>
<evidence type="ECO:0000256" key="13">
    <source>
        <dbReference type="RuleBase" id="RU003661"/>
    </source>
</evidence>
<evidence type="ECO:0000256" key="1">
    <source>
        <dbReference type="ARBA" id="ARBA00004304"/>
    </source>
</evidence>
<name>A0A343XBJ3_MYLDA</name>
<keyword evidence="9 13" id="KW-0406">Ion transport</keyword>
<reference evidence="16" key="2">
    <citation type="journal article" date="2019" name="Curr. Biol.">
        <title>Ancient Mitogenomes Reveal the Evolutionary History and Biogeography of Sloths.</title>
        <authorList>
            <person name="Delsuc F."/>
            <person name="Kuch M."/>
            <person name="Gibb G.C."/>
            <person name="Karpinski E."/>
            <person name="Hackenberger D."/>
            <person name="Szpak P."/>
            <person name="Martinez J.G."/>
            <person name="Mead J.I."/>
            <person name="McDonald H.G."/>
            <person name="MacPhee R.D.E."/>
            <person name="Billet G."/>
            <person name="Hautier L."/>
            <person name="Poinar H.N."/>
        </authorList>
    </citation>
    <scope>NUCLEOTIDE SEQUENCE</scope>
</reference>
<reference evidence="15" key="1">
    <citation type="journal article" date="2018" name="Proc. R. Soc. B">
        <title>Resolving the phylogenetic position of Darwin's extinct ground sloth (/Mylodon darwinii/) using mitogenomic and nuclear exon data.</title>
        <authorList>
            <person name="Delsuc F."/>
            <person name="Kuch M."/>
            <person name="Gibb G.C."/>
            <person name="Hughes J."/>
            <person name="Szpak P."/>
            <person name="Southon J."/>
            <person name="Enk J."/>
            <person name="Duggan A.T."/>
            <person name="Poinar H.N."/>
        </authorList>
    </citation>
    <scope>NUCLEOTIDE SEQUENCE</scope>
</reference>
<dbReference type="GeneID" id="36953651"/>
<dbReference type="GO" id="GO:0015986">
    <property type="term" value="P:proton motive force-driven ATP synthesis"/>
    <property type="evidence" value="ECO:0007669"/>
    <property type="project" value="InterPro"/>
</dbReference>
<evidence type="ECO:0000256" key="10">
    <source>
        <dbReference type="ARBA" id="ARBA00023128"/>
    </source>
</evidence>
<comment type="subcellular location">
    <subcellularLocation>
        <location evidence="1 13">Mitochondrion membrane</location>
        <topology evidence="1 13">Single-pass membrane protein</topology>
    </subcellularLocation>
</comment>
<keyword evidence="11 14" id="KW-0472">Membrane</keyword>
<feature type="transmembrane region" description="Helical" evidence="14">
    <location>
        <begin position="6"/>
        <end position="24"/>
    </location>
</feature>
<dbReference type="InterPro" id="IPR001421">
    <property type="entry name" value="ATP8_metazoa"/>
</dbReference>
<keyword evidence="5 13" id="KW-0812">Transmembrane</keyword>
<evidence type="ECO:0000256" key="5">
    <source>
        <dbReference type="ARBA" id="ARBA00022692"/>
    </source>
</evidence>
<dbReference type="EMBL" id="MK903501">
    <property type="protein sequence ID" value="QDA81202.1"/>
    <property type="molecule type" value="Genomic_DNA"/>
</dbReference>
<dbReference type="InterPro" id="IPR039017">
    <property type="entry name" value="ATP8_mammal"/>
</dbReference>
<evidence type="ECO:0000313" key="16">
    <source>
        <dbReference type="EMBL" id="QDA81189.1"/>
    </source>
</evidence>
<dbReference type="PANTHER" id="PTHR13722">
    <property type="entry name" value="ATP SYNTHASE PROTEIN 8"/>
    <property type="match status" value="1"/>
</dbReference>
<evidence type="ECO:0000256" key="7">
    <source>
        <dbReference type="ARBA" id="ARBA00022989"/>
    </source>
</evidence>
<dbReference type="GO" id="GO:0015078">
    <property type="term" value="F:proton transmembrane transporter activity"/>
    <property type="evidence" value="ECO:0007669"/>
    <property type="project" value="InterPro"/>
</dbReference>
<evidence type="ECO:0000256" key="12">
    <source>
        <dbReference type="ARBA" id="ARBA00023310"/>
    </source>
</evidence>
<evidence type="ECO:0000256" key="8">
    <source>
        <dbReference type="ARBA" id="ARBA00022990"/>
    </source>
</evidence>
<keyword evidence="12" id="KW-0066">ATP synthesis</keyword>
<evidence type="ECO:0000256" key="14">
    <source>
        <dbReference type="SAM" id="Phobius"/>
    </source>
</evidence>
<keyword evidence="4 13" id="KW-0138">CF(0)</keyword>
<keyword evidence="10 13" id="KW-0496">Mitochondrion</keyword>
<organism evidence="15">
    <name type="scientific">Mylodon darwinii</name>
    <name type="common">Giant ground sloth</name>
    <dbReference type="NCBI Taxonomy" id="48784"/>
    <lineage>
        <taxon>Eukaryota</taxon>
        <taxon>Metazoa</taxon>
        <taxon>Chordata</taxon>
        <taxon>Craniata</taxon>
        <taxon>Vertebrata</taxon>
        <taxon>Euteleostomi</taxon>
        <taxon>Mammalia</taxon>
        <taxon>Eutheria</taxon>
        <taxon>Xenarthra</taxon>
        <taxon>Pilosa</taxon>
        <taxon>Folivora</taxon>
        <taxon>Mylodontidae</taxon>
        <taxon>Mylodon</taxon>
    </lineage>
</organism>
<dbReference type="PANTHER" id="PTHR13722:SF0">
    <property type="entry name" value="ATP SYNTHASE PROTEIN 8"/>
    <property type="match status" value="1"/>
</dbReference>
<dbReference type="EMBL" id="MF061314">
    <property type="protein sequence ID" value="AWK29296.1"/>
    <property type="molecule type" value="Genomic_DNA"/>
</dbReference>
<dbReference type="GO" id="GO:0045259">
    <property type="term" value="C:proton-transporting ATP synthase complex"/>
    <property type="evidence" value="ECO:0007669"/>
    <property type="project" value="UniProtKB-KW"/>
</dbReference>
<dbReference type="AlphaFoldDB" id="A0A343XBJ3"/>
<dbReference type="RefSeq" id="YP_009493335.1">
    <property type="nucleotide sequence ID" value="NC_037941.1"/>
</dbReference>
<keyword evidence="7 14" id="KW-1133">Transmembrane helix</keyword>
<dbReference type="EMBL" id="MK903500">
    <property type="protein sequence ID" value="QDA81189.1"/>
    <property type="molecule type" value="Genomic_DNA"/>
</dbReference>
<evidence type="ECO:0000256" key="2">
    <source>
        <dbReference type="ARBA" id="ARBA00008892"/>
    </source>
</evidence>
<evidence type="ECO:0000256" key="9">
    <source>
        <dbReference type="ARBA" id="ARBA00023065"/>
    </source>
</evidence>
<sequence length="67" mass="7808">MPQLDTSTWFLTILSMFISLFILMQLKLTKHNFPTPPTPKTFNPTKHSIPWEAKWTKIYSSLSSLPQ</sequence>
<geneLocation type="mitochondrion" evidence="15"/>
<dbReference type="CTD" id="4509"/>
<gene>
    <name evidence="15" type="primary">ATP8</name>
</gene>
<evidence type="ECO:0000313" key="15">
    <source>
        <dbReference type="EMBL" id="AWK29296.1"/>
    </source>
</evidence>
<evidence type="ECO:0000256" key="11">
    <source>
        <dbReference type="ARBA" id="ARBA00023136"/>
    </source>
</evidence>
<dbReference type="GO" id="GO:0031966">
    <property type="term" value="C:mitochondrial membrane"/>
    <property type="evidence" value="ECO:0007669"/>
    <property type="project" value="UniProtKB-SubCell"/>
</dbReference>
<keyword evidence="8" id="KW-0007">Acetylation</keyword>